<dbReference type="EMBL" id="JARKIK010000031">
    <property type="protein sequence ID" value="KAK8741174.1"/>
    <property type="molecule type" value="Genomic_DNA"/>
</dbReference>
<dbReference type="AlphaFoldDB" id="A0AAW0XL81"/>
<accession>A0AAW0XL81</accession>
<comment type="caution">
    <text evidence="2">The sequence shown here is derived from an EMBL/GenBank/DDBJ whole genome shotgun (WGS) entry which is preliminary data.</text>
</comment>
<evidence type="ECO:0000313" key="2">
    <source>
        <dbReference type="EMBL" id="KAK8741174.1"/>
    </source>
</evidence>
<organism evidence="2 3">
    <name type="scientific">Cherax quadricarinatus</name>
    <name type="common">Australian red claw crayfish</name>
    <dbReference type="NCBI Taxonomy" id="27406"/>
    <lineage>
        <taxon>Eukaryota</taxon>
        <taxon>Metazoa</taxon>
        <taxon>Ecdysozoa</taxon>
        <taxon>Arthropoda</taxon>
        <taxon>Crustacea</taxon>
        <taxon>Multicrustacea</taxon>
        <taxon>Malacostraca</taxon>
        <taxon>Eumalacostraca</taxon>
        <taxon>Eucarida</taxon>
        <taxon>Decapoda</taxon>
        <taxon>Pleocyemata</taxon>
        <taxon>Astacidea</taxon>
        <taxon>Parastacoidea</taxon>
        <taxon>Parastacidae</taxon>
        <taxon>Cherax</taxon>
    </lineage>
</organism>
<reference evidence="2 3" key="1">
    <citation type="journal article" date="2024" name="BMC Genomics">
        <title>Genome assembly of redclaw crayfish (Cherax quadricarinatus) provides insights into its immune adaptation and hypoxia tolerance.</title>
        <authorList>
            <person name="Liu Z."/>
            <person name="Zheng J."/>
            <person name="Li H."/>
            <person name="Fang K."/>
            <person name="Wang S."/>
            <person name="He J."/>
            <person name="Zhou D."/>
            <person name="Weng S."/>
            <person name="Chi M."/>
            <person name="Gu Z."/>
            <person name="He J."/>
            <person name="Li F."/>
            <person name="Wang M."/>
        </authorList>
    </citation>
    <scope>NUCLEOTIDE SEQUENCE [LARGE SCALE GENOMIC DNA]</scope>
    <source>
        <strain evidence="2">ZL_2023a</strain>
    </source>
</reference>
<proteinExistence type="predicted"/>
<evidence type="ECO:0000256" key="1">
    <source>
        <dbReference type="SAM" id="Coils"/>
    </source>
</evidence>
<keyword evidence="1" id="KW-0175">Coiled coil</keyword>
<keyword evidence="3" id="KW-1185">Reference proteome</keyword>
<dbReference type="Proteomes" id="UP001445076">
    <property type="component" value="Unassembled WGS sequence"/>
</dbReference>
<feature type="coiled-coil region" evidence="1">
    <location>
        <begin position="66"/>
        <end position="100"/>
    </location>
</feature>
<name>A0AAW0XL81_CHEQU</name>
<gene>
    <name evidence="2" type="ORF">OTU49_002535</name>
</gene>
<feature type="non-terminal residue" evidence="2">
    <location>
        <position position="1"/>
    </location>
</feature>
<evidence type="ECO:0000313" key="3">
    <source>
        <dbReference type="Proteomes" id="UP001445076"/>
    </source>
</evidence>
<protein>
    <submittedName>
        <fullName evidence="2">Uncharacterized protein</fullName>
    </submittedName>
</protein>
<sequence length="104" mass="12055">DISTQIWKLEMEIAKGQKGVCDAECKYNTLVRQLELLSDDEISSANTGDKLNHWQTTFLSELHIFKKNAKLETSDIECQLRNAEKDIDWIKEVLKEKNDEISKI</sequence>